<reference evidence="4" key="1">
    <citation type="submission" date="2014-03" db="EMBL/GenBank/DDBJ databases">
        <title>The Genome Sequence of Puccinia striiformis f. sp. tritici PST-78.</title>
        <authorList>
            <consortium name="The Broad Institute Genome Sequencing Platform"/>
            <person name="Cuomo C."/>
            <person name="Hulbert S."/>
            <person name="Chen X."/>
            <person name="Walker B."/>
            <person name="Young S.K."/>
            <person name="Zeng Q."/>
            <person name="Gargeya S."/>
            <person name="Fitzgerald M."/>
            <person name="Haas B."/>
            <person name="Abouelleil A."/>
            <person name="Alvarado L."/>
            <person name="Arachchi H.M."/>
            <person name="Berlin A.M."/>
            <person name="Chapman S.B."/>
            <person name="Goldberg J."/>
            <person name="Griggs A."/>
            <person name="Gujja S."/>
            <person name="Hansen M."/>
            <person name="Howarth C."/>
            <person name="Imamovic A."/>
            <person name="Larimer J."/>
            <person name="McCowan C."/>
            <person name="Montmayeur A."/>
            <person name="Murphy C."/>
            <person name="Neiman D."/>
            <person name="Pearson M."/>
            <person name="Priest M."/>
            <person name="Roberts A."/>
            <person name="Saif S."/>
            <person name="Shea T."/>
            <person name="Sisk P."/>
            <person name="Sykes S."/>
            <person name="Wortman J."/>
            <person name="Nusbaum C."/>
            <person name="Birren B."/>
        </authorList>
    </citation>
    <scope>NUCLEOTIDE SEQUENCE [LARGE SCALE GENOMIC DNA]</scope>
    <source>
        <strain evidence="4">race PST-78</strain>
    </source>
</reference>
<feature type="chain" id="PRO_5005549988" evidence="2">
    <location>
        <begin position="20"/>
        <end position="107"/>
    </location>
</feature>
<name>A0A0L0VVZ4_9BASI</name>
<evidence type="ECO:0000313" key="3">
    <source>
        <dbReference type="EMBL" id="KNF03170.1"/>
    </source>
</evidence>
<accession>A0A0L0VVZ4</accession>
<proteinExistence type="predicted"/>
<keyword evidence="1" id="KW-0812">Transmembrane</keyword>
<gene>
    <name evidence="3" type="ORF">PSTG_03757</name>
</gene>
<dbReference type="Proteomes" id="UP000054564">
    <property type="component" value="Unassembled WGS sequence"/>
</dbReference>
<sequence>MTSFKVLATLAWLISSKKGRLGLLVATWSLWHQSYFGLSLVPIGEKMCHRMKEIITPTGLEPMEDFCTASLIWSGTLVGLAMVVYIFSRAWTYLKEEFRSFWIELQE</sequence>
<dbReference type="AlphaFoldDB" id="A0A0L0VVZ4"/>
<keyword evidence="2" id="KW-0732">Signal</keyword>
<evidence type="ECO:0000256" key="1">
    <source>
        <dbReference type="SAM" id="Phobius"/>
    </source>
</evidence>
<feature type="transmembrane region" description="Helical" evidence="1">
    <location>
        <begin position="71"/>
        <end position="91"/>
    </location>
</feature>
<evidence type="ECO:0000256" key="2">
    <source>
        <dbReference type="SAM" id="SignalP"/>
    </source>
</evidence>
<keyword evidence="1" id="KW-0472">Membrane</keyword>
<dbReference type="EMBL" id="AJIL01000019">
    <property type="protein sequence ID" value="KNF03170.1"/>
    <property type="molecule type" value="Genomic_DNA"/>
</dbReference>
<organism evidence="3 4">
    <name type="scientific">Puccinia striiformis f. sp. tritici PST-78</name>
    <dbReference type="NCBI Taxonomy" id="1165861"/>
    <lineage>
        <taxon>Eukaryota</taxon>
        <taxon>Fungi</taxon>
        <taxon>Dikarya</taxon>
        <taxon>Basidiomycota</taxon>
        <taxon>Pucciniomycotina</taxon>
        <taxon>Pucciniomycetes</taxon>
        <taxon>Pucciniales</taxon>
        <taxon>Pucciniaceae</taxon>
        <taxon>Puccinia</taxon>
    </lineage>
</organism>
<protein>
    <submittedName>
        <fullName evidence="3">Uncharacterized protein</fullName>
    </submittedName>
</protein>
<evidence type="ECO:0000313" key="4">
    <source>
        <dbReference type="Proteomes" id="UP000054564"/>
    </source>
</evidence>
<comment type="caution">
    <text evidence="3">The sequence shown here is derived from an EMBL/GenBank/DDBJ whole genome shotgun (WGS) entry which is preliminary data.</text>
</comment>
<feature type="signal peptide" evidence="2">
    <location>
        <begin position="1"/>
        <end position="19"/>
    </location>
</feature>
<keyword evidence="4" id="KW-1185">Reference proteome</keyword>
<keyword evidence="1" id="KW-1133">Transmembrane helix</keyword>